<keyword evidence="8" id="KW-1185">Reference proteome</keyword>
<name>A0A656QMS9_9BURK</name>
<evidence type="ECO:0000259" key="6">
    <source>
        <dbReference type="PROSITE" id="PS51123"/>
    </source>
</evidence>
<keyword evidence="2 4" id="KW-0472">Membrane</keyword>
<organism evidence="7 8">
    <name type="scientific">Caballeronia zhejiangensis</name>
    <dbReference type="NCBI Taxonomy" id="871203"/>
    <lineage>
        <taxon>Bacteria</taxon>
        <taxon>Pseudomonadati</taxon>
        <taxon>Pseudomonadota</taxon>
        <taxon>Betaproteobacteria</taxon>
        <taxon>Burkholderiales</taxon>
        <taxon>Burkholderiaceae</taxon>
        <taxon>Caballeronia</taxon>
    </lineage>
</organism>
<evidence type="ECO:0000313" key="8">
    <source>
        <dbReference type="Proteomes" id="UP000027451"/>
    </source>
</evidence>
<dbReference type="PRINTS" id="PR01021">
    <property type="entry name" value="OMPADOMAIN"/>
</dbReference>
<evidence type="ECO:0000256" key="4">
    <source>
        <dbReference type="PROSITE-ProRule" id="PRU00473"/>
    </source>
</evidence>
<evidence type="ECO:0000256" key="3">
    <source>
        <dbReference type="ARBA" id="ARBA00023237"/>
    </source>
</evidence>
<evidence type="ECO:0000256" key="1">
    <source>
        <dbReference type="ARBA" id="ARBA00004442"/>
    </source>
</evidence>
<dbReference type="InterPro" id="IPR050330">
    <property type="entry name" value="Bact_OuterMem_StrucFunc"/>
</dbReference>
<dbReference type="Proteomes" id="UP000027451">
    <property type="component" value="Unassembled WGS sequence"/>
</dbReference>
<evidence type="ECO:0000256" key="2">
    <source>
        <dbReference type="ARBA" id="ARBA00023136"/>
    </source>
</evidence>
<keyword evidence="3" id="KW-0998">Cell outer membrane</keyword>
<dbReference type="PANTHER" id="PTHR30329">
    <property type="entry name" value="STATOR ELEMENT OF FLAGELLAR MOTOR COMPLEX"/>
    <property type="match status" value="1"/>
</dbReference>
<dbReference type="Gene3D" id="3.30.1330.60">
    <property type="entry name" value="OmpA-like domain"/>
    <property type="match status" value="1"/>
</dbReference>
<gene>
    <name evidence="7" type="ORF">BG60_35345</name>
</gene>
<comment type="caution">
    <text evidence="7">The sequence shown here is derived from an EMBL/GenBank/DDBJ whole genome shotgun (WGS) entry which is preliminary data.</text>
</comment>
<reference evidence="7 8" key="1">
    <citation type="submission" date="2014-03" db="EMBL/GenBank/DDBJ databases">
        <title>Draft Genome Sequences of Four Burkholderia Strains.</title>
        <authorList>
            <person name="Liu X.Y."/>
            <person name="Li C.X."/>
            <person name="Xu J.H."/>
        </authorList>
    </citation>
    <scope>NUCLEOTIDE SEQUENCE [LARGE SCALE GENOMIC DNA]</scope>
    <source>
        <strain evidence="7 8">OP-1</strain>
    </source>
</reference>
<dbReference type="InterPro" id="IPR006664">
    <property type="entry name" value="OMP_bac"/>
</dbReference>
<dbReference type="EMBL" id="JFHD01000007">
    <property type="protein sequence ID" value="KDR31009.1"/>
    <property type="molecule type" value="Genomic_DNA"/>
</dbReference>
<dbReference type="SUPFAM" id="SSF103088">
    <property type="entry name" value="OmpA-like"/>
    <property type="match status" value="1"/>
</dbReference>
<feature type="region of interest" description="Disordered" evidence="5">
    <location>
        <begin position="37"/>
        <end position="70"/>
    </location>
</feature>
<dbReference type="InterPro" id="IPR006665">
    <property type="entry name" value="OmpA-like"/>
</dbReference>
<dbReference type="RefSeq" id="WP_051996505.1">
    <property type="nucleotide sequence ID" value="NZ_JFHD01000007.1"/>
</dbReference>
<dbReference type="Pfam" id="PF00691">
    <property type="entry name" value="OmpA"/>
    <property type="match status" value="1"/>
</dbReference>
<dbReference type="PANTHER" id="PTHR30329:SF21">
    <property type="entry name" value="LIPOPROTEIN YIAD-RELATED"/>
    <property type="match status" value="1"/>
</dbReference>
<dbReference type="InterPro" id="IPR036737">
    <property type="entry name" value="OmpA-like_sf"/>
</dbReference>
<sequence length="607" mass="65487">MKLKPLPKFILIAAIVGALDYGVTVANQNGWLGTSKLPSSTTVTADVPTGALPNSPSDRSGMPTSGSNVSSYDLGASSMNRPVRLLTIPWNATSALMYANGDAETTPNSLLGQRGVKLLIERQDDYGRMTEEMASFAKDYKGGTANPSNGTPMVIIMGDGVPAFIAATDDVLSKFGQSAEVVGAVGYSRGEDRCMLPPDVRSDPQKARGSLIGAVLRDGDWNICVKWAGDNGIPVNPNEQTYDPDAMNFVATSSFAEADEKYISGYCEERTVTQGGKRTAEKRRVCQNGTATWTPGDVKVAMNRGGLVSVASTKEYMWQMPSTLIVNKQWAERNPDVVSNILAATFDASDRIKGALGRGDDSELLKGSAVLVKVHKEQTPQWWAKYFKGVTERDKQGLMVDLGGSTTNNLADNQFLFGLNGNDSVYKRVYEVYGGISKKLYPDIMPNLVPYAQAVNTAYLQRVAEATKPSAPVTTADMPTFRQDAVVQRTVTQKSWSIEFDTGKASFKPQAIPVLEELLNQISVSGLSVVITGNTDNVGDSSANLQLSRKRAEAVQTWLQMNAPSSFPQGRIRVRAYGDAQPVADNATAEGRAKNRRVDISMVQTGT</sequence>
<evidence type="ECO:0000313" key="7">
    <source>
        <dbReference type="EMBL" id="KDR31009.1"/>
    </source>
</evidence>
<accession>A0A656QMS9</accession>
<feature type="compositionally biased region" description="Polar residues" evidence="5">
    <location>
        <begin position="52"/>
        <end position="70"/>
    </location>
</feature>
<dbReference type="CDD" id="cd07185">
    <property type="entry name" value="OmpA_C-like"/>
    <property type="match status" value="1"/>
</dbReference>
<protein>
    <submittedName>
        <fullName evidence="7">Membrane protein</fullName>
    </submittedName>
</protein>
<comment type="subcellular location">
    <subcellularLocation>
        <location evidence="1">Cell outer membrane</location>
    </subcellularLocation>
</comment>
<dbReference type="AlphaFoldDB" id="A0A656QMS9"/>
<dbReference type="GO" id="GO:0009279">
    <property type="term" value="C:cell outer membrane"/>
    <property type="evidence" value="ECO:0007669"/>
    <property type="project" value="UniProtKB-SubCell"/>
</dbReference>
<feature type="domain" description="OmpA-like" evidence="6">
    <location>
        <begin position="487"/>
        <end position="606"/>
    </location>
</feature>
<dbReference type="PROSITE" id="PS51123">
    <property type="entry name" value="OMPA_2"/>
    <property type="match status" value="1"/>
</dbReference>
<proteinExistence type="predicted"/>
<evidence type="ECO:0000256" key="5">
    <source>
        <dbReference type="SAM" id="MobiDB-lite"/>
    </source>
</evidence>